<proteinExistence type="predicted"/>
<evidence type="ECO:0000313" key="2">
    <source>
        <dbReference type="EMBL" id="MBB5474477.1"/>
    </source>
</evidence>
<dbReference type="SUPFAM" id="SSF52540">
    <property type="entry name" value="P-loop containing nucleoside triphosphate hydrolases"/>
    <property type="match status" value="1"/>
</dbReference>
<dbReference type="GO" id="GO:0016301">
    <property type="term" value="F:kinase activity"/>
    <property type="evidence" value="ECO:0007669"/>
    <property type="project" value="UniProtKB-KW"/>
</dbReference>
<keyword evidence="2" id="KW-0418">Kinase</keyword>
<keyword evidence="2" id="KW-0808">Transferase</keyword>
<dbReference type="InterPro" id="IPR027417">
    <property type="entry name" value="P-loop_NTPase"/>
</dbReference>
<name>A0A511FCF5_9CELL</name>
<reference evidence="1 3" key="1">
    <citation type="submission" date="2019-07" db="EMBL/GenBank/DDBJ databases">
        <title>Whole genome shotgun sequence of Cellulomonas hominis NBRC 16055.</title>
        <authorList>
            <person name="Hosoyama A."/>
            <person name="Uohara A."/>
            <person name="Ohji S."/>
            <person name="Ichikawa N."/>
        </authorList>
    </citation>
    <scope>NUCLEOTIDE SEQUENCE [LARGE SCALE GENOMIC DNA]</scope>
    <source>
        <strain evidence="1 3">NBRC 16055</strain>
    </source>
</reference>
<dbReference type="EMBL" id="JACHDN010000001">
    <property type="protein sequence ID" value="MBB5474477.1"/>
    <property type="molecule type" value="Genomic_DNA"/>
</dbReference>
<dbReference type="Proteomes" id="UP000564629">
    <property type="component" value="Unassembled WGS sequence"/>
</dbReference>
<organism evidence="1 3">
    <name type="scientific">Cellulomonas hominis</name>
    <dbReference type="NCBI Taxonomy" id="156981"/>
    <lineage>
        <taxon>Bacteria</taxon>
        <taxon>Bacillati</taxon>
        <taxon>Actinomycetota</taxon>
        <taxon>Actinomycetes</taxon>
        <taxon>Micrococcales</taxon>
        <taxon>Cellulomonadaceae</taxon>
        <taxon>Cellulomonas</taxon>
    </lineage>
</organism>
<sequence>MTSTAPPQGHEDAAGVVVPLLLSAPRRLGPVRLVAVDGPAGSGKTTLAAAVVQRCAEAGARGHVLHMDDLYEGWSGLEGDLWPRLAAQVLEPLRRGLPGRFQRYDWVAGRFDDWVDVPVPDVLVLEGCGSGRRAAAPDLSLLVWVEADDATRLARGLERDGEAALPQWERWMRTETAHYAREDTRGRADVRVDAWGRMAR</sequence>
<comment type="caution">
    <text evidence="1">The sequence shown here is derived from an EMBL/GenBank/DDBJ whole genome shotgun (WGS) entry which is preliminary data.</text>
</comment>
<evidence type="ECO:0000313" key="4">
    <source>
        <dbReference type="Proteomes" id="UP000564629"/>
    </source>
</evidence>
<dbReference type="RefSeq" id="WP_246803000.1">
    <property type="nucleotide sequence ID" value="NZ_BJVQ01000014.1"/>
</dbReference>
<keyword evidence="3" id="KW-1185">Reference proteome</keyword>
<accession>A0A511FCF5</accession>
<dbReference type="Proteomes" id="UP000321723">
    <property type="component" value="Unassembled WGS sequence"/>
</dbReference>
<gene>
    <name evidence="1" type="ORF">CHO01_14100</name>
    <name evidence="2" type="ORF">HNR08_003213</name>
</gene>
<reference evidence="2 4" key="2">
    <citation type="submission" date="2020-08" db="EMBL/GenBank/DDBJ databases">
        <title>Sequencing the genomes of 1000 actinobacteria strains.</title>
        <authorList>
            <person name="Klenk H.-P."/>
        </authorList>
    </citation>
    <scope>NUCLEOTIDE SEQUENCE [LARGE SCALE GENOMIC DNA]</scope>
    <source>
        <strain evidence="2 4">DSM 9581</strain>
    </source>
</reference>
<protein>
    <submittedName>
        <fullName evidence="2">Uridine kinase</fullName>
    </submittedName>
</protein>
<evidence type="ECO:0000313" key="3">
    <source>
        <dbReference type="Proteomes" id="UP000321723"/>
    </source>
</evidence>
<evidence type="ECO:0000313" key="1">
    <source>
        <dbReference type="EMBL" id="GEL46294.1"/>
    </source>
</evidence>
<dbReference type="Gene3D" id="3.40.50.300">
    <property type="entry name" value="P-loop containing nucleotide triphosphate hydrolases"/>
    <property type="match status" value="1"/>
</dbReference>
<dbReference type="AlphaFoldDB" id="A0A511FCF5"/>
<dbReference type="EMBL" id="BJVQ01000014">
    <property type="protein sequence ID" value="GEL46294.1"/>
    <property type="molecule type" value="Genomic_DNA"/>
</dbReference>